<keyword evidence="1" id="KW-0472">Membrane</keyword>
<dbReference type="Proteomes" id="UP000190037">
    <property type="component" value="Unassembled WGS sequence"/>
</dbReference>
<sequence>MFTRILRGAAAGAAGTTALDAVTYADMAGRARPASETPQRTVAVIARRVGHPVEGDSDTRANRLTGLGALSGILTGVGVGAAVGLLRDAGLRPPIWAGSLLVGAVAMLVANAPMAGLRVSDPRTWSRTDWVADIVPHLAYGFTTYATLVTMDSE</sequence>
<evidence type="ECO:0000313" key="3">
    <source>
        <dbReference type="Proteomes" id="UP000190037"/>
    </source>
</evidence>
<reference evidence="2 3" key="1">
    <citation type="submission" date="2017-03" db="EMBL/GenBank/DDBJ databases">
        <title>Draft genome sequence of Streptomyces scabrisporus NF3, endophyte isolated from Amphipterygium adstringens.</title>
        <authorList>
            <person name="Vazquez M."/>
            <person name="Ceapa C.D."/>
            <person name="Rodriguez Luna D."/>
            <person name="Sanchez Esquivel S."/>
        </authorList>
    </citation>
    <scope>NUCLEOTIDE SEQUENCE [LARGE SCALE GENOMIC DNA]</scope>
    <source>
        <strain evidence="2 3">NF3</strain>
    </source>
</reference>
<dbReference type="OrthoDB" id="4569917at2"/>
<dbReference type="EMBL" id="MWQN01000003">
    <property type="protein sequence ID" value="OPC78438.1"/>
    <property type="molecule type" value="Genomic_DNA"/>
</dbReference>
<keyword evidence="1" id="KW-1133">Transmembrane helix</keyword>
<dbReference type="AlphaFoldDB" id="A0A1T3NNV4"/>
<dbReference type="RefSeq" id="WP_078981529.1">
    <property type="nucleotide sequence ID" value="NZ_MWQN01000003.1"/>
</dbReference>
<organism evidence="2 3">
    <name type="scientific">Embleya scabrispora</name>
    <dbReference type="NCBI Taxonomy" id="159449"/>
    <lineage>
        <taxon>Bacteria</taxon>
        <taxon>Bacillati</taxon>
        <taxon>Actinomycetota</taxon>
        <taxon>Actinomycetes</taxon>
        <taxon>Kitasatosporales</taxon>
        <taxon>Streptomycetaceae</taxon>
        <taxon>Embleya</taxon>
    </lineage>
</organism>
<accession>A0A1T3NNV4</accession>
<evidence type="ECO:0008006" key="4">
    <source>
        <dbReference type="Google" id="ProtNLM"/>
    </source>
</evidence>
<feature type="transmembrane region" description="Helical" evidence="1">
    <location>
        <begin position="64"/>
        <end position="83"/>
    </location>
</feature>
<protein>
    <recommendedName>
        <fullName evidence="4">DUF1440 domain-containing protein</fullName>
    </recommendedName>
</protein>
<proteinExistence type="predicted"/>
<gene>
    <name evidence="2" type="ORF">B4N89_36220</name>
</gene>
<keyword evidence="1" id="KW-0812">Transmembrane</keyword>
<evidence type="ECO:0000256" key="1">
    <source>
        <dbReference type="SAM" id="Phobius"/>
    </source>
</evidence>
<evidence type="ECO:0000313" key="2">
    <source>
        <dbReference type="EMBL" id="OPC78438.1"/>
    </source>
</evidence>
<dbReference type="STRING" id="159449.B4N89_36220"/>
<comment type="caution">
    <text evidence="2">The sequence shown here is derived from an EMBL/GenBank/DDBJ whole genome shotgun (WGS) entry which is preliminary data.</text>
</comment>
<name>A0A1T3NNV4_9ACTN</name>
<keyword evidence="3" id="KW-1185">Reference proteome</keyword>
<feature type="transmembrane region" description="Helical" evidence="1">
    <location>
        <begin position="95"/>
        <end position="117"/>
    </location>
</feature>